<dbReference type="Pfam" id="PF02769">
    <property type="entry name" value="AIRS_C"/>
    <property type="match status" value="1"/>
</dbReference>
<evidence type="ECO:0000259" key="2">
    <source>
        <dbReference type="Pfam" id="PF00586"/>
    </source>
</evidence>
<reference evidence="4 5" key="1">
    <citation type="submission" date="2016-10" db="EMBL/GenBank/DDBJ databases">
        <authorList>
            <person name="de Groot N.N."/>
        </authorList>
    </citation>
    <scope>NUCLEOTIDE SEQUENCE [LARGE SCALE GENOMIC DNA]</scope>
    <source>
        <strain evidence="4 5">DSM 44468</strain>
    </source>
</reference>
<gene>
    <name evidence="4" type="ORF">SAMN05421835_101706</name>
</gene>
<evidence type="ECO:0000256" key="1">
    <source>
        <dbReference type="ARBA" id="ARBA00006243"/>
    </source>
</evidence>
<dbReference type="InterPro" id="IPR010918">
    <property type="entry name" value="PurM-like_C_dom"/>
</dbReference>
<dbReference type="Proteomes" id="UP000199025">
    <property type="component" value="Unassembled WGS sequence"/>
</dbReference>
<feature type="domain" description="PurM-like N-terminal" evidence="2">
    <location>
        <begin position="51"/>
        <end position="162"/>
    </location>
</feature>
<proteinExistence type="inferred from homology"/>
<dbReference type="SUPFAM" id="SSF55326">
    <property type="entry name" value="PurM N-terminal domain-like"/>
    <property type="match status" value="1"/>
</dbReference>
<dbReference type="EMBL" id="FORP01000001">
    <property type="protein sequence ID" value="SFI76254.1"/>
    <property type="molecule type" value="Genomic_DNA"/>
</dbReference>
<evidence type="ECO:0000313" key="5">
    <source>
        <dbReference type="Proteomes" id="UP000199025"/>
    </source>
</evidence>
<dbReference type="Pfam" id="PF00586">
    <property type="entry name" value="AIRS"/>
    <property type="match status" value="1"/>
</dbReference>
<dbReference type="GO" id="GO:0051604">
    <property type="term" value="P:protein maturation"/>
    <property type="evidence" value="ECO:0007669"/>
    <property type="project" value="TreeGrafter"/>
</dbReference>
<dbReference type="NCBIfam" id="TIGR02124">
    <property type="entry name" value="hypE"/>
    <property type="match status" value="1"/>
</dbReference>
<dbReference type="InterPro" id="IPR036921">
    <property type="entry name" value="PurM-like_N_sf"/>
</dbReference>
<protein>
    <submittedName>
        <fullName evidence="4">Hydrogenase expression/formation protein HypE</fullName>
    </submittedName>
</protein>
<dbReference type="STRING" id="115433.SAMN05421835_101706"/>
<dbReference type="OrthoDB" id="9801934at2"/>
<evidence type="ECO:0000313" key="4">
    <source>
        <dbReference type="EMBL" id="SFI76254.1"/>
    </source>
</evidence>
<dbReference type="Gene3D" id="3.30.1330.10">
    <property type="entry name" value="PurM-like, N-terminal domain"/>
    <property type="match status" value="1"/>
</dbReference>
<feature type="domain" description="PurM-like C-terminal" evidence="3">
    <location>
        <begin position="175"/>
        <end position="327"/>
    </location>
</feature>
<sequence>MTTIDPLRATCPTPAGGSERVLLGHGSGGQLMAELLDDLVTGSLGATGPLEDAALVGLGDVEVVVSTDSFVVTPRFFPGGDIGSLAVHGTVNDVAMRGARPVALALAYVLEEGLPIAELREITASVAAAAAGCGIRVVTGDTKVVQRGAADGLYLTTTGIGIRLGETCPSAAAGRPGDRVLLSGPIGSHGTAILSAREGLGFETAISSDSRPLHHLVSAMLDAGGGDVHTLRDPTRGGLAGALNELAAASGVAVEIDEPALPVPAQVHAACELLGLDPLHVANEGCLVAFVAPRSADAVLAAMRADPAGRDARVIGTVSAAPRGRVTARTLVGSSRIVDMLVGEQLPRIC</sequence>
<keyword evidence="5" id="KW-1185">Reference proteome</keyword>
<organism evidence="4 5">
    <name type="scientific">Amycolatopsis sacchari</name>
    <dbReference type="NCBI Taxonomy" id="115433"/>
    <lineage>
        <taxon>Bacteria</taxon>
        <taxon>Bacillati</taxon>
        <taxon>Actinomycetota</taxon>
        <taxon>Actinomycetes</taxon>
        <taxon>Pseudonocardiales</taxon>
        <taxon>Pseudonocardiaceae</taxon>
        <taxon>Amycolatopsis</taxon>
    </lineage>
</organism>
<dbReference type="PANTHER" id="PTHR30303">
    <property type="entry name" value="HYDROGENASE ISOENZYMES FORMATION PROTEIN HYPE"/>
    <property type="match status" value="1"/>
</dbReference>
<dbReference type="SUPFAM" id="SSF56042">
    <property type="entry name" value="PurM C-terminal domain-like"/>
    <property type="match status" value="1"/>
</dbReference>
<dbReference type="PANTHER" id="PTHR30303:SF0">
    <property type="entry name" value="CARBAMOYL DEHYDRATASE HYPE"/>
    <property type="match status" value="1"/>
</dbReference>
<dbReference type="Gene3D" id="3.90.650.10">
    <property type="entry name" value="PurM-like C-terminal domain"/>
    <property type="match status" value="1"/>
</dbReference>
<dbReference type="PIRSF" id="PIRSF005644">
    <property type="entry name" value="Hdrgns_mtr_HypE"/>
    <property type="match status" value="1"/>
</dbReference>
<dbReference type="InterPro" id="IPR016188">
    <property type="entry name" value="PurM-like_N"/>
</dbReference>
<dbReference type="AlphaFoldDB" id="A0A1I3KV35"/>
<dbReference type="RefSeq" id="WP_091504163.1">
    <property type="nucleotide sequence ID" value="NZ_FORP01000001.1"/>
</dbReference>
<dbReference type="InterPro" id="IPR036676">
    <property type="entry name" value="PurM-like_C_sf"/>
</dbReference>
<name>A0A1I3KV35_9PSEU</name>
<dbReference type="InterPro" id="IPR011854">
    <property type="entry name" value="HypE"/>
</dbReference>
<evidence type="ECO:0000259" key="3">
    <source>
        <dbReference type="Pfam" id="PF02769"/>
    </source>
</evidence>
<accession>A0A1I3KV35</accession>
<dbReference type="CDD" id="cd02197">
    <property type="entry name" value="HypE"/>
    <property type="match status" value="1"/>
</dbReference>
<comment type="similarity">
    <text evidence="1">Belongs to the HypE family.</text>
</comment>